<evidence type="ECO:0000313" key="5">
    <source>
        <dbReference type="EMBL" id="BAU18434.1"/>
    </source>
</evidence>
<dbReference type="InterPro" id="IPR032675">
    <property type="entry name" value="LRR_dom_sf"/>
</dbReference>
<keyword evidence="3" id="KW-0812">Transmembrane</keyword>
<accession>A0A0T7AN74</accession>
<evidence type="ECO:0000256" key="1">
    <source>
        <dbReference type="ARBA" id="ARBA00022614"/>
    </source>
</evidence>
<organism evidence="5 6">
    <name type="scientific">Prevotella intermedia</name>
    <dbReference type="NCBI Taxonomy" id="28131"/>
    <lineage>
        <taxon>Bacteria</taxon>
        <taxon>Pseudomonadati</taxon>
        <taxon>Bacteroidota</taxon>
        <taxon>Bacteroidia</taxon>
        <taxon>Bacteroidales</taxon>
        <taxon>Prevotellaceae</taxon>
        <taxon>Prevotella</taxon>
    </lineage>
</organism>
<dbReference type="PANTHER" id="PTHR47566">
    <property type="match status" value="1"/>
</dbReference>
<keyword evidence="2" id="KW-0677">Repeat</keyword>
<dbReference type="AlphaFoldDB" id="A0A0T7AN74"/>
<feature type="transmembrane region" description="Helical" evidence="3">
    <location>
        <begin position="15"/>
        <end position="32"/>
    </location>
</feature>
<evidence type="ECO:0000259" key="4">
    <source>
        <dbReference type="Pfam" id="PF18962"/>
    </source>
</evidence>
<dbReference type="Proteomes" id="UP000217431">
    <property type="component" value="Chromosome I"/>
</dbReference>
<dbReference type="NCBIfam" id="TIGR04183">
    <property type="entry name" value="Por_Secre_tail"/>
    <property type="match status" value="1"/>
</dbReference>
<name>A0A0T7AN74_PREIN</name>
<evidence type="ECO:0000313" key="6">
    <source>
        <dbReference type="Proteomes" id="UP000217431"/>
    </source>
</evidence>
<evidence type="ECO:0000256" key="3">
    <source>
        <dbReference type="SAM" id="Phobius"/>
    </source>
</evidence>
<gene>
    <name evidence="5" type="ORF">PIOMA14_I_1926</name>
</gene>
<sequence length="817" mass="90199">MEQGIYIIRWHCLPYSHFLLIFVSDIIITITLTIQMRKTLLFILMAFCAIASSFAQTPKDVLAFQFKTSIASSAMLYFEVNSPQEEFYVDWGDGFKKKYAAGNYAYPNPVYSMNHKEEVKIYGTGINAIKFDKAKLTELDILDGTALVSLDCSAGALKKLDLSEATKLMSLNASHNEIAEINLSKSRKLTSLTLSNNKLTNLNLKGLSKIGVLECQFNELTALDLTDLAELKDLRAHDNKLTSLILPDNSSKMYACHIQHNQIPVSVINTIIAKLPNVTDVYVLDFEKSWKKKFKVEGNPSIETANLNEAIGKGWILDVEPSNVKARFVMKVDGEAGAALSLKVAGVEDKLSVIVGDGEAKEYTVSKDITNLTPISVKTTAKDQFVVIEGDLLAINCKGNKLSTIDCASSGKLVMFDCSENQLGQLDISGLKSAKYIYVLNNKITNLIVGELPLLEELNASFNGLNSINLTKFPALKALSVDNNSITNLTVEQNTKLEKLYCKKNKIQTLNVTMLPKLEELSAAHNRLGTIDLSKNVELEEINLKDNSLDKIDFTNNINLSEINVSENKLSSINLSKCTKLKELYCNTNALTALDLSANKKLEVLSCGDNKLKTLNVEGFQELSSLAAMFNELTSVNVKNCPELEGISLNHNKLNSLDFTGCKDIRLVDIAINKFTVDNALKMIASLPEASADNKGYVIYWDKETFPDDEEGNIYDIALSNKADLKNWVISNGEKTPLGIDELTINGDSKTFLTIASDKVLINGEYTDAQIFSTSGQTIARLYGEKEFNVAQLAEGVYIIKINANGKKTVAKFVVKR</sequence>
<dbReference type="PANTHER" id="PTHR47566:SF1">
    <property type="entry name" value="PROTEIN NUD1"/>
    <property type="match status" value="1"/>
</dbReference>
<dbReference type="Pfam" id="PF18962">
    <property type="entry name" value="Por_Secre_tail"/>
    <property type="match status" value="1"/>
</dbReference>
<dbReference type="Gene3D" id="3.80.10.10">
    <property type="entry name" value="Ribonuclease Inhibitor"/>
    <property type="match status" value="3"/>
</dbReference>
<keyword evidence="3" id="KW-1133">Transmembrane helix</keyword>
<keyword evidence="1" id="KW-0433">Leucine-rich repeat</keyword>
<dbReference type="SUPFAM" id="SSF52058">
    <property type="entry name" value="L domain-like"/>
    <property type="match status" value="2"/>
</dbReference>
<dbReference type="InterPro" id="IPR026444">
    <property type="entry name" value="Secre_tail"/>
</dbReference>
<evidence type="ECO:0000256" key="2">
    <source>
        <dbReference type="ARBA" id="ARBA00022737"/>
    </source>
</evidence>
<reference evidence="5 6" key="1">
    <citation type="journal article" date="2016" name="DNA Res.">
        <title>The complete genome sequencing of Prevotella intermedia strain OMA14 and a subsequent fine-scale, intra-species genomic comparison reveal an unusual amplification of conjugative and mobile transposons and identify a novel Prevotella-lineage-specific repeat.</title>
        <authorList>
            <person name="Naito M."/>
            <person name="Ogura Y."/>
            <person name="Itoh T."/>
            <person name="Shoji M."/>
            <person name="Okamoto M."/>
            <person name="Hayashi T."/>
            <person name="Nakayama K."/>
        </authorList>
    </citation>
    <scope>NUCLEOTIDE SEQUENCE [LARGE SCALE GENOMIC DNA]</scope>
    <source>
        <strain evidence="5 6">OMA14</strain>
    </source>
</reference>
<dbReference type="GO" id="GO:0035591">
    <property type="term" value="F:signaling adaptor activity"/>
    <property type="evidence" value="ECO:0007669"/>
    <property type="project" value="TreeGrafter"/>
</dbReference>
<feature type="domain" description="Secretion system C-terminal sorting" evidence="4">
    <location>
        <begin position="757"/>
        <end position="815"/>
    </location>
</feature>
<dbReference type="InterPro" id="IPR001611">
    <property type="entry name" value="Leu-rich_rpt"/>
</dbReference>
<keyword evidence="3" id="KW-0472">Membrane</keyword>
<dbReference type="InterPro" id="IPR052574">
    <property type="entry name" value="CDIRP"/>
</dbReference>
<protein>
    <submittedName>
        <fullName evidence="5">Leucine rich repeat protein</fullName>
    </submittedName>
</protein>
<dbReference type="EMBL" id="AP014597">
    <property type="protein sequence ID" value="BAU18434.1"/>
    <property type="molecule type" value="Genomic_DNA"/>
</dbReference>
<dbReference type="PROSITE" id="PS51450">
    <property type="entry name" value="LRR"/>
    <property type="match status" value="1"/>
</dbReference>
<proteinExistence type="predicted"/>